<accession>A0A1F6C3U5</accession>
<comment type="caution">
    <text evidence="4">The sequence shown here is derived from an EMBL/GenBank/DDBJ whole genome shotgun (WGS) entry which is preliminary data.</text>
</comment>
<dbReference type="Gene3D" id="3.40.50.10490">
    <property type="entry name" value="Glucose-6-phosphate isomerase like protein, domain 1"/>
    <property type="match status" value="2"/>
</dbReference>
<dbReference type="STRING" id="1798473.A3G50_03050"/>
<evidence type="ECO:0000313" key="5">
    <source>
        <dbReference type="Proteomes" id="UP000176633"/>
    </source>
</evidence>
<reference evidence="4 5" key="1">
    <citation type="journal article" date="2016" name="Nat. Commun.">
        <title>Thousands of microbial genomes shed light on interconnected biogeochemical processes in an aquifer system.</title>
        <authorList>
            <person name="Anantharaman K."/>
            <person name="Brown C.T."/>
            <person name="Hug L.A."/>
            <person name="Sharon I."/>
            <person name="Castelle C.J."/>
            <person name="Probst A.J."/>
            <person name="Thomas B.C."/>
            <person name="Singh A."/>
            <person name="Wilkins M.J."/>
            <person name="Karaoz U."/>
            <person name="Brodie E.L."/>
            <person name="Williams K.H."/>
            <person name="Hubbard S.S."/>
            <person name="Banfield J.F."/>
        </authorList>
    </citation>
    <scope>NUCLEOTIDE SEQUENCE [LARGE SCALE GENOMIC DNA]</scope>
</reference>
<gene>
    <name evidence="4" type="ORF">A3G50_03050</name>
</gene>
<dbReference type="AlphaFoldDB" id="A0A1F6C3U5"/>
<dbReference type="InterPro" id="IPR019490">
    <property type="entry name" value="Glu6P/Mann6P_isomerase_C"/>
</dbReference>
<comment type="similarity">
    <text evidence="1">Belongs to the PGI/PMI family.</text>
</comment>
<dbReference type="CDD" id="cd05637">
    <property type="entry name" value="SIS_PGI_PMI_2"/>
    <property type="match status" value="1"/>
</dbReference>
<dbReference type="EMBL" id="MFKM01000004">
    <property type="protein sequence ID" value="OGG43850.1"/>
    <property type="molecule type" value="Genomic_DNA"/>
</dbReference>
<dbReference type="SUPFAM" id="SSF53697">
    <property type="entry name" value="SIS domain"/>
    <property type="match status" value="1"/>
</dbReference>
<evidence type="ECO:0000256" key="1">
    <source>
        <dbReference type="ARBA" id="ARBA00010523"/>
    </source>
</evidence>
<dbReference type="InterPro" id="IPR001347">
    <property type="entry name" value="SIS_dom"/>
</dbReference>
<name>A0A1F6C3U5_9BACT</name>
<sequence>MKEAIKNFNKQFEYEPEIENAERLRHFDKFIVVGLGGSHLAADLLKVWNPYLDVVVHEDYGLPAFSDKELKERLVILSSYSGNTEEALDAFNETIEKKLTCAVISTGGKLIELAKKHSRPYIAMPDTGIQPRLALGFGFKALLKLMGQDKALQEIGELAQSLKPADFEKAGRALAKRLKGFTPVVYSSSRNLPIARDWKINFNETGETPAFYNAFPELNHNEMAGFGATSKTKKLSARFCFVLLQDETDRPRIKKRMAVFKQLYKKRNFIVEAVKLTGQDIFYKIFSSLVLADWAAYYLAQEYGVEAEQAPIVEEFKKLIVK</sequence>
<proteinExistence type="inferred from homology"/>
<dbReference type="Proteomes" id="UP000176633">
    <property type="component" value="Unassembled WGS sequence"/>
</dbReference>
<feature type="domain" description="SIS" evidence="3">
    <location>
        <begin position="20"/>
        <end position="151"/>
    </location>
</feature>
<dbReference type="Pfam" id="PF10432">
    <property type="entry name" value="bact-PGI_C"/>
    <property type="match status" value="1"/>
</dbReference>
<evidence type="ECO:0000259" key="3">
    <source>
        <dbReference type="PROSITE" id="PS51464"/>
    </source>
</evidence>
<protein>
    <recommendedName>
        <fullName evidence="3">SIS domain-containing protein</fullName>
    </recommendedName>
</protein>
<dbReference type="GO" id="GO:0004476">
    <property type="term" value="F:mannose-6-phosphate isomerase activity"/>
    <property type="evidence" value="ECO:0007669"/>
    <property type="project" value="InterPro"/>
</dbReference>
<dbReference type="PROSITE" id="PS51464">
    <property type="entry name" value="SIS"/>
    <property type="match status" value="1"/>
</dbReference>
<organism evidence="4 5">
    <name type="scientific">Candidatus Jorgensenbacteria bacterium RIFCSPLOWO2_12_FULL_42_11</name>
    <dbReference type="NCBI Taxonomy" id="1798473"/>
    <lineage>
        <taxon>Bacteria</taxon>
        <taxon>Candidatus Joergenseniibacteriota</taxon>
    </lineage>
</organism>
<dbReference type="GO" id="GO:0097367">
    <property type="term" value="F:carbohydrate derivative binding"/>
    <property type="evidence" value="ECO:0007669"/>
    <property type="project" value="InterPro"/>
</dbReference>
<dbReference type="GO" id="GO:0004347">
    <property type="term" value="F:glucose-6-phosphate isomerase activity"/>
    <property type="evidence" value="ECO:0007669"/>
    <property type="project" value="InterPro"/>
</dbReference>
<dbReference type="GO" id="GO:1901135">
    <property type="term" value="P:carbohydrate derivative metabolic process"/>
    <property type="evidence" value="ECO:0007669"/>
    <property type="project" value="InterPro"/>
</dbReference>
<keyword evidence="2" id="KW-0413">Isomerase</keyword>
<dbReference type="InterPro" id="IPR046348">
    <property type="entry name" value="SIS_dom_sf"/>
</dbReference>
<dbReference type="GO" id="GO:0005975">
    <property type="term" value="P:carbohydrate metabolic process"/>
    <property type="evidence" value="ECO:0007669"/>
    <property type="project" value="InterPro"/>
</dbReference>
<evidence type="ECO:0000256" key="2">
    <source>
        <dbReference type="ARBA" id="ARBA00023235"/>
    </source>
</evidence>
<evidence type="ECO:0000313" key="4">
    <source>
        <dbReference type="EMBL" id="OGG43850.1"/>
    </source>
</evidence>